<dbReference type="FunFam" id="2.30.30.40:FF:000062">
    <property type="entry name" value="caskin-2 isoform X1"/>
    <property type="match status" value="1"/>
</dbReference>
<dbReference type="PROSITE" id="PS50297">
    <property type="entry name" value="ANK_REP_REGION"/>
    <property type="match status" value="5"/>
</dbReference>
<dbReference type="Gene3D" id="1.25.40.20">
    <property type="entry name" value="Ankyrin repeat-containing domain"/>
    <property type="match status" value="3"/>
</dbReference>
<keyword evidence="12" id="KW-1185">Reference proteome</keyword>
<dbReference type="InterPro" id="IPR001452">
    <property type="entry name" value="SH3_domain"/>
</dbReference>
<comment type="subcellular location">
    <subcellularLocation>
        <location evidence="1">Cytoplasm</location>
    </subcellularLocation>
</comment>
<dbReference type="CTD" id="57513"/>
<feature type="compositionally biased region" description="Polar residues" evidence="9">
    <location>
        <begin position="1093"/>
        <end position="1124"/>
    </location>
</feature>
<dbReference type="Gene3D" id="2.30.30.40">
    <property type="entry name" value="SH3 Domains"/>
    <property type="match status" value="1"/>
</dbReference>
<feature type="repeat" description="ANK" evidence="7">
    <location>
        <begin position="220"/>
        <end position="252"/>
    </location>
</feature>
<feature type="repeat" description="ANK" evidence="7">
    <location>
        <begin position="81"/>
        <end position="113"/>
    </location>
</feature>
<feature type="compositionally biased region" description="Low complexity" evidence="9">
    <location>
        <begin position="967"/>
        <end position="976"/>
    </location>
</feature>
<dbReference type="InterPro" id="IPR036770">
    <property type="entry name" value="Ankyrin_rpt-contain_sf"/>
</dbReference>
<dbReference type="CDD" id="cd12063">
    <property type="entry name" value="SH3_Caskin2"/>
    <property type="match status" value="1"/>
</dbReference>
<feature type="domain" description="SAM" evidence="11">
    <location>
        <begin position="576"/>
        <end position="640"/>
    </location>
</feature>
<dbReference type="RefSeq" id="XP_030645853.1">
    <property type="nucleotide sequence ID" value="XM_030789993.1"/>
</dbReference>
<dbReference type="PRINTS" id="PR01415">
    <property type="entry name" value="ANKYRIN"/>
</dbReference>
<dbReference type="PROSITE" id="PS50002">
    <property type="entry name" value="SH3"/>
    <property type="match status" value="1"/>
</dbReference>
<dbReference type="InterPro" id="IPR035499">
    <property type="entry name" value="Caskin2_SH3"/>
</dbReference>
<dbReference type="SMART" id="SM00454">
    <property type="entry name" value="SAM"/>
    <property type="match status" value="2"/>
</dbReference>
<protein>
    <submittedName>
        <fullName evidence="13">Caskin-2 isoform X1</fullName>
    </submittedName>
</protein>
<feature type="compositionally biased region" description="Low complexity" evidence="9">
    <location>
        <begin position="1159"/>
        <end position="1168"/>
    </location>
</feature>
<dbReference type="PROSITE" id="PS50088">
    <property type="entry name" value="ANK_REPEAT"/>
    <property type="match status" value="5"/>
</dbReference>
<evidence type="ECO:0000256" key="9">
    <source>
        <dbReference type="SAM" id="MobiDB-lite"/>
    </source>
</evidence>
<dbReference type="FunFam" id="1.25.40.20:FF:000042">
    <property type="entry name" value="caskin-2 isoform X2"/>
    <property type="match status" value="1"/>
</dbReference>
<feature type="compositionally biased region" description="Polar residues" evidence="9">
    <location>
        <begin position="431"/>
        <end position="451"/>
    </location>
</feature>
<feature type="compositionally biased region" description="Low complexity" evidence="9">
    <location>
        <begin position="741"/>
        <end position="758"/>
    </location>
</feature>
<evidence type="ECO:0000259" key="10">
    <source>
        <dbReference type="PROSITE" id="PS50002"/>
    </source>
</evidence>
<feature type="region of interest" description="Disordered" evidence="9">
    <location>
        <begin position="353"/>
        <end position="480"/>
    </location>
</feature>
<feature type="domain" description="SH3" evidence="10">
    <location>
        <begin position="281"/>
        <end position="347"/>
    </location>
</feature>
<accession>A0A6J2WNK5</accession>
<dbReference type="Pfam" id="PF07653">
    <property type="entry name" value="SH3_2"/>
    <property type="match status" value="1"/>
</dbReference>
<dbReference type="SMART" id="SM00326">
    <property type="entry name" value="SH3"/>
    <property type="match status" value="1"/>
</dbReference>
<dbReference type="Pfam" id="PF16907">
    <property type="entry name" value="Caskin-Pro-rich"/>
    <property type="match status" value="1"/>
</dbReference>
<dbReference type="InterPro" id="IPR035498">
    <property type="entry name" value="Caskin1/2_SAM_2"/>
</dbReference>
<keyword evidence="4" id="KW-0597">Phosphoprotein</keyword>
<feature type="compositionally biased region" description="Pro residues" evidence="9">
    <location>
        <begin position="1139"/>
        <end position="1158"/>
    </location>
</feature>
<feature type="compositionally biased region" description="Acidic residues" evidence="9">
    <location>
        <begin position="847"/>
        <end position="857"/>
    </location>
</feature>
<dbReference type="CDD" id="cd09498">
    <property type="entry name" value="SAM_caskin1_2_repeat2"/>
    <property type="match status" value="1"/>
</dbReference>
<dbReference type="GO" id="GO:0005737">
    <property type="term" value="C:cytoplasm"/>
    <property type="evidence" value="ECO:0007669"/>
    <property type="project" value="UniProtKB-SubCell"/>
</dbReference>
<evidence type="ECO:0000313" key="12">
    <source>
        <dbReference type="Proteomes" id="UP000504632"/>
    </source>
</evidence>
<feature type="compositionally biased region" description="Low complexity" evidence="9">
    <location>
        <begin position="914"/>
        <end position="931"/>
    </location>
</feature>
<dbReference type="GeneID" id="115826250"/>
<gene>
    <name evidence="13" type="primary">LOC115826250</name>
</gene>
<sequence>MGKEQDLLQAVKNGDLPSTQKLLAKLKANRSKLLGSTKRLNINYQDPDGFSALHHAALTGTTDLLSVLLEAQATVDIKDSNGMRPLHYAAWQGKADSVLMLLRAGASVNGASQDGQIPLHLAAQYGHYEVSEMLLQHQSNPCTVNKVKKTPLDLACEFGRVKVAQLLLSSNMIVTLLEGDRRDTAEPGVNTPLHLAARNGHKDVIRLLLKAGIDINRTTKAGTALHEAALYGKTEVVRLLLDAGIDVNIRNTYNQTALDIVNQFTTSHASKDIKQLLRDATGVLQVRALKDYWNLHDPTALNIRAGDVIMVLEQHMDGRWKGHIHDSQRGTDRVGYFPPSIVEVISRRSGGTLSRHASLPTQRQQHLLSRVPLSSSVSTGPQTDDSYTLYAPNPHLTLPHANGLSGHTAGDRNSVGSTGSVGSTRSAGSGQSTESNNTPNGLHQTSTNPDPSKQPAPSAGDSGQQDHNKQPDHSTGGPRRLAAAMQRAGELGFSQQFVHPQQLLEGKDAEAIYQWLSEFQLEQYTANFLNAGYDVPTISRMTPEDLTAIGVTKPGHRKKISLEIGNLSIPEWLPEYTPAGLSEWLSAIGLPQYHKKLSENGYDSISIVRDLTWEDLQEIGITKLGHQKKLMLAVKKLCDIHKAQLQAESGQGTLRRKAPASLDLLAIEPPEGSGADLPSPHTPKMLSFQDSELSTELQTAMSTHYQDGLVIKSAMGMSVSQESIDARSRGSGRSQEPPITPLSTPTSHSHSRESLASSDNSPVKERNIPEGHDQRPLPVNSLPGFKYPPVPAKPKPGSLVPSPHGSPAQKNFSYLHSHCGSTTLERSSANVHKKRTQSLTRYALSDGEPDEEEDEESTPSAGALPSYATLSRRPGRNQLARLQSAPDQSVNRSQSFAVRTRRKGPPPPPPKRLSSVSTTTTTSEEAAEQTSPPAGEVETVSPGSVKSIAASLESSLTGPKVVLHQETCVSSSCTSTEGLRRRGMSESEPEVKSPRDPDRAVKSDSEEEEPKNSGLDGSGSPQNSSSECIPFAEEGNLTIKQRPKTSGPLKPDSAGDALEKPAKPAKAQEVPEFNLKESDTVKRRHKPKEKEQTSPTTPVSDEENQTVPAQRNQNSVSLRISETDMTLPCVEPSGLQLSKPPPPPVTPKPASPLKPPSPSKTTHSSPTTGLTLNVVQSLAFAAPPPSPPVLCSPPAVPLIQPVNSGKSQASVAGPGPGVQTVLVQKRLEQTSSSLEEALKAVERKLTLEDIAEGGTQTVKSAGNILDDIGNMFDDLADQLDAMLD</sequence>
<feature type="repeat" description="ANK" evidence="7">
    <location>
        <begin position="48"/>
        <end position="80"/>
    </location>
</feature>
<feature type="compositionally biased region" description="Polar residues" evidence="9">
    <location>
        <begin position="885"/>
        <end position="897"/>
    </location>
</feature>
<dbReference type="Gene3D" id="1.10.150.50">
    <property type="entry name" value="Transcription Factor, Ets-1"/>
    <property type="match status" value="2"/>
</dbReference>
<dbReference type="Pfam" id="PF12796">
    <property type="entry name" value="Ank_2"/>
    <property type="match status" value="3"/>
</dbReference>
<dbReference type="SUPFAM" id="SSF50044">
    <property type="entry name" value="SH3-domain"/>
    <property type="match status" value="1"/>
</dbReference>
<dbReference type="InterPro" id="IPR001660">
    <property type="entry name" value="SAM"/>
</dbReference>
<feature type="compositionally biased region" description="Low complexity" evidence="9">
    <location>
        <begin position="414"/>
        <end position="430"/>
    </location>
</feature>
<evidence type="ECO:0000259" key="11">
    <source>
        <dbReference type="PROSITE" id="PS50105"/>
    </source>
</evidence>
<dbReference type="OrthoDB" id="6156898at2759"/>
<dbReference type="SMART" id="SM00248">
    <property type="entry name" value="ANK"/>
    <property type="match status" value="6"/>
</dbReference>
<dbReference type="InterPro" id="IPR036028">
    <property type="entry name" value="SH3-like_dom_sf"/>
</dbReference>
<evidence type="ECO:0000256" key="6">
    <source>
        <dbReference type="ARBA" id="ARBA00023043"/>
    </source>
</evidence>
<dbReference type="FunFam" id="1.25.40.20:FF:000225">
    <property type="entry name" value="caskin-1 isoform X1"/>
    <property type="match status" value="1"/>
</dbReference>
<dbReference type="InterPro" id="IPR032117">
    <property type="entry name" value="Caskin_C"/>
</dbReference>
<feature type="region of interest" description="Disordered" evidence="9">
    <location>
        <begin position="958"/>
        <end position="1169"/>
    </location>
</feature>
<dbReference type="Pfam" id="PF00536">
    <property type="entry name" value="SAM_1"/>
    <property type="match status" value="2"/>
</dbReference>
<feature type="compositionally biased region" description="Polar residues" evidence="9">
    <location>
        <begin position="808"/>
        <end position="830"/>
    </location>
</feature>
<feature type="repeat" description="ANK" evidence="7">
    <location>
        <begin position="114"/>
        <end position="146"/>
    </location>
</feature>
<dbReference type="InterPro" id="IPR032232">
    <property type="entry name" value="Caskin1-CID"/>
</dbReference>
<evidence type="ECO:0000313" key="13">
    <source>
        <dbReference type="RefSeq" id="XP_030645853.1"/>
    </source>
</evidence>
<dbReference type="FunFam" id="1.10.150.50:FF:000028">
    <property type="entry name" value="caskin-2 isoform X2"/>
    <property type="match status" value="1"/>
</dbReference>
<evidence type="ECO:0000256" key="8">
    <source>
        <dbReference type="PROSITE-ProRule" id="PRU00192"/>
    </source>
</evidence>
<dbReference type="PANTHER" id="PTHR24174:SF18">
    <property type="entry name" value="CASKIN-2"/>
    <property type="match status" value="1"/>
</dbReference>
<keyword evidence="5" id="KW-0677">Repeat</keyword>
<dbReference type="InterPro" id="IPR002110">
    <property type="entry name" value="Ankyrin_rpt"/>
</dbReference>
<feature type="region of interest" description="Disordered" evidence="9">
    <location>
        <begin position="667"/>
        <end position="693"/>
    </location>
</feature>
<feature type="repeat" description="ANK" evidence="7">
    <location>
        <begin position="188"/>
        <end position="220"/>
    </location>
</feature>
<dbReference type="PROSITE" id="PS50105">
    <property type="entry name" value="SAM_DOMAIN"/>
    <property type="match status" value="2"/>
</dbReference>
<organism evidence="12 13">
    <name type="scientific">Chanos chanos</name>
    <name type="common">Milkfish</name>
    <name type="synonym">Mugil chanos</name>
    <dbReference type="NCBI Taxonomy" id="29144"/>
    <lineage>
        <taxon>Eukaryota</taxon>
        <taxon>Metazoa</taxon>
        <taxon>Chordata</taxon>
        <taxon>Craniata</taxon>
        <taxon>Vertebrata</taxon>
        <taxon>Euteleostomi</taxon>
        <taxon>Actinopterygii</taxon>
        <taxon>Neopterygii</taxon>
        <taxon>Teleostei</taxon>
        <taxon>Ostariophysi</taxon>
        <taxon>Gonorynchiformes</taxon>
        <taxon>Chanidae</taxon>
        <taxon>Chanos</taxon>
    </lineage>
</organism>
<dbReference type="SUPFAM" id="SSF48403">
    <property type="entry name" value="Ankyrin repeat"/>
    <property type="match status" value="1"/>
</dbReference>
<dbReference type="InterPro" id="IPR035497">
    <property type="entry name" value="Caskin1/2_SAM_1"/>
</dbReference>
<keyword evidence="3" id="KW-0963">Cytoplasm</keyword>
<feature type="domain" description="SAM" evidence="11">
    <location>
        <begin position="507"/>
        <end position="570"/>
    </location>
</feature>
<feature type="compositionally biased region" description="Low complexity" evidence="9">
    <location>
        <begin position="367"/>
        <end position="378"/>
    </location>
</feature>
<evidence type="ECO:0000256" key="4">
    <source>
        <dbReference type="ARBA" id="ARBA00022553"/>
    </source>
</evidence>
<dbReference type="Proteomes" id="UP000504632">
    <property type="component" value="Chromosome 13"/>
</dbReference>
<dbReference type="Pfam" id="PF16600">
    <property type="entry name" value="Caskin1-CID"/>
    <property type="match status" value="1"/>
</dbReference>
<keyword evidence="6 7" id="KW-0040">ANK repeat</keyword>
<dbReference type="Pfam" id="PF16632">
    <property type="entry name" value="Caskin-tail"/>
    <property type="match status" value="1"/>
</dbReference>
<dbReference type="InParanoid" id="A0A6J2WNK5"/>
<evidence type="ECO:0000256" key="5">
    <source>
        <dbReference type="ARBA" id="ARBA00022737"/>
    </source>
</evidence>
<evidence type="ECO:0000256" key="7">
    <source>
        <dbReference type="PROSITE-ProRule" id="PRU00023"/>
    </source>
</evidence>
<dbReference type="CDD" id="cd09497">
    <property type="entry name" value="SAM_caskin1_2_repeat1"/>
    <property type="match status" value="1"/>
</dbReference>
<keyword evidence="2 8" id="KW-0728">SH3 domain</keyword>
<dbReference type="SUPFAM" id="SSF47769">
    <property type="entry name" value="SAM/Pointed domain"/>
    <property type="match status" value="2"/>
</dbReference>
<dbReference type="PANTHER" id="PTHR24174">
    <property type="entry name" value="ANKYRIN REPEAT AND STERILE ALPHA MOTIF DOMAIN-CONTAINING PROTEIN 1"/>
    <property type="match status" value="1"/>
</dbReference>
<name>A0A6J2WNK5_CHACN</name>
<dbReference type="FunFam" id="1.10.150.50:FF:000032">
    <property type="entry name" value="caskin-1 isoform X1"/>
    <property type="match status" value="1"/>
</dbReference>
<feature type="compositionally biased region" description="Basic and acidic residues" evidence="9">
    <location>
        <begin position="762"/>
        <end position="775"/>
    </location>
</feature>
<evidence type="ECO:0000256" key="3">
    <source>
        <dbReference type="ARBA" id="ARBA00022490"/>
    </source>
</evidence>
<dbReference type="InterPro" id="IPR013761">
    <property type="entry name" value="SAM/pointed_sf"/>
</dbReference>
<proteinExistence type="predicted"/>
<reference evidence="13" key="1">
    <citation type="submission" date="2025-08" db="UniProtKB">
        <authorList>
            <consortium name="RefSeq"/>
        </authorList>
    </citation>
    <scope>IDENTIFICATION</scope>
</reference>
<feature type="compositionally biased region" description="Basic and acidic residues" evidence="9">
    <location>
        <begin position="978"/>
        <end position="1004"/>
    </location>
</feature>
<dbReference type="InterPro" id="IPR033635">
    <property type="entry name" value="ANKS1/Caskin"/>
</dbReference>
<evidence type="ECO:0000256" key="1">
    <source>
        <dbReference type="ARBA" id="ARBA00004496"/>
    </source>
</evidence>
<feature type="region of interest" description="Disordered" evidence="9">
    <location>
        <begin position="720"/>
        <end position="943"/>
    </location>
</feature>
<evidence type="ECO:0000256" key="2">
    <source>
        <dbReference type="ARBA" id="ARBA00022443"/>
    </source>
</evidence>